<protein>
    <submittedName>
        <fullName evidence="1">Uncharacterized protein</fullName>
    </submittedName>
</protein>
<dbReference type="EMBL" id="PP179332">
    <property type="protein sequence ID" value="XAI71101.1"/>
    <property type="molecule type" value="Genomic_DNA"/>
</dbReference>
<organism evidence="1">
    <name type="scientific">Pseudomonas phage Cygsa01</name>
    <dbReference type="NCBI Taxonomy" id="3138529"/>
    <lineage>
        <taxon>Viruses</taxon>
    </lineage>
</organism>
<sequence>MIIHKLGDSFERLLAIDGSQQYLTWDAVCRIKSEMGVSVDSFPCEVVTGAQGKKYLRLFKIDTSLWKEGTYRMDVAFTRTSDGFIQSSTVIDLVVSRTGGK</sequence>
<name>A0AAU6W3M4_9VIRU</name>
<evidence type="ECO:0000313" key="1">
    <source>
        <dbReference type="EMBL" id="XAI71101.1"/>
    </source>
</evidence>
<gene>
    <name evidence="1" type="ORF">Cygsa01_00055</name>
</gene>
<accession>A0AAU6W3M4</accession>
<proteinExistence type="predicted"/>
<reference evidence="1" key="1">
    <citation type="journal article" date="2024" name="J. Gen. Virol.">
        <title>Novel phages of Pseudomonas syringae unveil numerous potential auxiliary metabolic genes.</title>
        <authorList>
            <person name="Feltin C."/>
            <person name="Garneau J.R."/>
            <person name="Morris C.E."/>
            <person name="Berard A."/>
            <person name="Torres-Barcelo C."/>
        </authorList>
    </citation>
    <scope>NUCLEOTIDE SEQUENCE</scope>
</reference>